<dbReference type="SUPFAM" id="SSF53850">
    <property type="entry name" value="Periplasmic binding protein-like II"/>
    <property type="match status" value="1"/>
</dbReference>
<dbReference type="STRING" id="1792290.MSP8886_01594"/>
<organism evidence="2 3">
    <name type="scientific">Marinomonas spartinae</name>
    <dbReference type="NCBI Taxonomy" id="1792290"/>
    <lineage>
        <taxon>Bacteria</taxon>
        <taxon>Pseudomonadati</taxon>
        <taxon>Pseudomonadota</taxon>
        <taxon>Gammaproteobacteria</taxon>
        <taxon>Oceanospirillales</taxon>
        <taxon>Oceanospirillaceae</taxon>
        <taxon>Marinomonas</taxon>
    </lineage>
</organism>
<dbReference type="EMBL" id="FLOB01000003">
    <property type="protein sequence ID" value="SBS29754.1"/>
    <property type="molecule type" value="Genomic_DNA"/>
</dbReference>
<dbReference type="AlphaFoldDB" id="A0A1A8TCV3"/>
<protein>
    <submittedName>
        <fullName evidence="2">Oligopeptide-binding protein AppA</fullName>
    </submittedName>
</protein>
<sequence length="560" mass="61809">MHILVMIYHNVFKILLKDSLPAPGDVIPIFIVRMINNAKFSASFFGRPTRFFLLLNLLITMTASAVAADNPKPTSQNTLSISGPFEFTSLDPSKNGYIYTRMQVLETLLGVDNQGHLIPELATQWQVSDDGLAWRFKLRKGVVFHGGQPLDANAVVKSLSIAMGKHGTLAKAPISNIHALSEDEVEIQLTRPYTLLGAVLANYANSILLPDSYGKKGNVLAMSGTGPYELFQYAPPHKLVVKQFAGYWGKKASIPFASYLTGHRAESRVLQARSGQADIVFGVDPASIPMLQRFPNVSVFDDALPRTIVLKLNSGYPSLNDVRARQALSLAINRRGIANAVLRSPGSQTEQLLPASFADWHLPNVKVPEQPVVKAQKLLASLGWHLNQDGVLERDGKPFELTLITYADRPELITVATAIQAQWAKIGVKLKVNMSNSSAIPAGHQDGSLQVALMARNYGFVPDPLGVMLSDYGRTGSDWGAMNWNDESVDRDLATLQSVTDKKVRHQLAQHVAQVIYQDRPVIPVTFYKQHTAVNSRVKGFHFDPFERTFYLNDMVFVAR</sequence>
<dbReference type="Proteomes" id="UP000092544">
    <property type="component" value="Unassembled WGS sequence"/>
</dbReference>
<evidence type="ECO:0000259" key="1">
    <source>
        <dbReference type="Pfam" id="PF00496"/>
    </source>
</evidence>
<dbReference type="Pfam" id="PF00496">
    <property type="entry name" value="SBP_bac_5"/>
    <property type="match status" value="1"/>
</dbReference>
<feature type="domain" description="Solute-binding protein family 5" evidence="1">
    <location>
        <begin position="117"/>
        <end position="476"/>
    </location>
</feature>
<dbReference type="PANTHER" id="PTHR30290:SF83">
    <property type="entry name" value="ABC TRANSPORTER SUBSTRATE-BINDING PROTEIN"/>
    <property type="match status" value="1"/>
</dbReference>
<dbReference type="PIRSF" id="PIRSF002741">
    <property type="entry name" value="MppA"/>
    <property type="match status" value="1"/>
</dbReference>
<proteinExistence type="predicted"/>
<dbReference type="Gene3D" id="3.40.190.10">
    <property type="entry name" value="Periplasmic binding protein-like II"/>
    <property type="match status" value="1"/>
</dbReference>
<dbReference type="InterPro" id="IPR039424">
    <property type="entry name" value="SBP_5"/>
</dbReference>
<dbReference type="GO" id="GO:0015833">
    <property type="term" value="P:peptide transport"/>
    <property type="evidence" value="ECO:0007669"/>
    <property type="project" value="TreeGrafter"/>
</dbReference>
<evidence type="ECO:0000313" key="3">
    <source>
        <dbReference type="Proteomes" id="UP000092544"/>
    </source>
</evidence>
<dbReference type="CDD" id="cd08490">
    <property type="entry name" value="PBP2_NikA_DppA_OppA_like_3"/>
    <property type="match status" value="1"/>
</dbReference>
<dbReference type="PANTHER" id="PTHR30290">
    <property type="entry name" value="PERIPLASMIC BINDING COMPONENT OF ABC TRANSPORTER"/>
    <property type="match status" value="1"/>
</dbReference>
<dbReference type="GO" id="GO:1904680">
    <property type="term" value="F:peptide transmembrane transporter activity"/>
    <property type="evidence" value="ECO:0007669"/>
    <property type="project" value="TreeGrafter"/>
</dbReference>
<reference evidence="2 3" key="1">
    <citation type="submission" date="2016-06" db="EMBL/GenBank/DDBJ databases">
        <authorList>
            <person name="Kjaerup R.B."/>
            <person name="Dalgaard T.S."/>
            <person name="Juul-Madsen H.R."/>
        </authorList>
    </citation>
    <scope>NUCLEOTIDE SEQUENCE [LARGE SCALE GENOMIC DNA]</scope>
    <source>
        <strain evidence="2 3">CECT 8886</strain>
    </source>
</reference>
<dbReference type="Gene3D" id="3.10.105.10">
    <property type="entry name" value="Dipeptide-binding Protein, Domain 3"/>
    <property type="match status" value="1"/>
</dbReference>
<gene>
    <name evidence="2" type="primary">appA</name>
    <name evidence="2" type="ORF">MSP8886_01594</name>
</gene>
<dbReference type="InterPro" id="IPR030678">
    <property type="entry name" value="Peptide/Ni-bd"/>
</dbReference>
<name>A0A1A8TCV3_9GAMM</name>
<evidence type="ECO:0000313" key="2">
    <source>
        <dbReference type="EMBL" id="SBS29754.1"/>
    </source>
</evidence>
<dbReference type="InterPro" id="IPR000914">
    <property type="entry name" value="SBP_5_dom"/>
</dbReference>
<dbReference type="GO" id="GO:0043190">
    <property type="term" value="C:ATP-binding cassette (ABC) transporter complex"/>
    <property type="evidence" value="ECO:0007669"/>
    <property type="project" value="InterPro"/>
</dbReference>
<keyword evidence="3" id="KW-1185">Reference proteome</keyword>
<accession>A0A1A8TCV3</accession>
<dbReference type="GO" id="GO:0030288">
    <property type="term" value="C:outer membrane-bounded periplasmic space"/>
    <property type="evidence" value="ECO:0007669"/>
    <property type="project" value="UniProtKB-ARBA"/>
</dbReference>